<protein>
    <submittedName>
        <fullName evidence="2">Uncharacterized protein</fullName>
    </submittedName>
</protein>
<name>A0A7X0XEF3_9LIST</name>
<sequence length="155" mass="18263">MATKLEKAYSKLERIKKEQTENRKAIHEEQSRIPFGQPNITGRPNIYRDVQRKYEKSRKLWKEEKQQEDRIQMLENVANFKGKNELLQDVRVVGKSEYATIGAKTSVNNLEYFRNQLIEMEEANEKAKAFNKTIVFGTFFVISQNSTFSSRENYS</sequence>
<gene>
    <name evidence="2" type="ORF">HCI99_12890</name>
</gene>
<reference evidence="2 3" key="1">
    <citation type="submission" date="2020-03" db="EMBL/GenBank/DDBJ databases">
        <title>Soil Listeria distribution.</title>
        <authorList>
            <person name="Liao J."/>
            <person name="Wiedmann M."/>
        </authorList>
    </citation>
    <scope>NUCLEOTIDE SEQUENCE [LARGE SCALE GENOMIC DNA]</scope>
    <source>
        <strain evidence="2 3">FSL L7-1547</strain>
    </source>
</reference>
<accession>A0A7X0XEF3</accession>
<comment type="caution">
    <text evidence="2">The sequence shown here is derived from an EMBL/GenBank/DDBJ whole genome shotgun (WGS) entry which is preliminary data.</text>
</comment>
<dbReference type="RefSeq" id="WP_185417888.1">
    <property type="nucleotide sequence ID" value="NZ_JAASTX010000018.1"/>
</dbReference>
<dbReference type="AlphaFoldDB" id="A0A7X0XEF3"/>
<feature type="region of interest" description="Disordered" evidence="1">
    <location>
        <begin position="20"/>
        <end position="41"/>
    </location>
</feature>
<organism evidence="2 3">
    <name type="scientific">Listeria booriae</name>
    <dbReference type="NCBI Taxonomy" id="1552123"/>
    <lineage>
        <taxon>Bacteria</taxon>
        <taxon>Bacillati</taxon>
        <taxon>Bacillota</taxon>
        <taxon>Bacilli</taxon>
        <taxon>Bacillales</taxon>
        <taxon>Listeriaceae</taxon>
        <taxon>Listeria</taxon>
    </lineage>
</organism>
<dbReference type="EMBL" id="JAASTX010000018">
    <property type="protein sequence ID" value="MBC1492715.1"/>
    <property type="molecule type" value="Genomic_DNA"/>
</dbReference>
<proteinExistence type="predicted"/>
<evidence type="ECO:0000256" key="1">
    <source>
        <dbReference type="SAM" id="MobiDB-lite"/>
    </source>
</evidence>
<dbReference type="Proteomes" id="UP000533953">
    <property type="component" value="Unassembled WGS sequence"/>
</dbReference>
<evidence type="ECO:0000313" key="2">
    <source>
        <dbReference type="EMBL" id="MBC1492715.1"/>
    </source>
</evidence>
<feature type="compositionally biased region" description="Basic and acidic residues" evidence="1">
    <location>
        <begin position="20"/>
        <end position="31"/>
    </location>
</feature>
<evidence type="ECO:0000313" key="3">
    <source>
        <dbReference type="Proteomes" id="UP000533953"/>
    </source>
</evidence>